<feature type="active site" description="O-(5'-phospho-DNA)-tyrosine intermediate" evidence="9">
    <location>
        <position position="29"/>
    </location>
</feature>
<dbReference type="Proteomes" id="UP000615446">
    <property type="component" value="Unassembled WGS sequence"/>
</dbReference>
<keyword evidence="8 9" id="KW-0413">Isomerase</keyword>
<comment type="catalytic activity">
    <reaction evidence="1 9">
        <text>ATP-dependent breakage, passage and rejoining of double-stranded DNA.</text>
        <dbReference type="EC" id="5.6.2.2"/>
    </reaction>
</comment>
<dbReference type="GO" id="GO:0006265">
    <property type="term" value="P:DNA topological change"/>
    <property type="evidence" value="ECO:0007669"/>
    <property type="project" value="UniProtKB-UniRule"/>
</dbReference>
<evidence type="ECO:0000256" key="1">
    <source>
        <dbReference type="ARBA" id="ARBA00000185"/>
    </source>
</evidence>
<evidence type="ECO:0000256" key="5">
    <source>
        <dbReference type="ARBA" id="ARBA00022840"/>
    </source>
</evidence>
<dbReference type="InterPro" id="IPR013760">
    <property type="entry name" value="Topo_IIA-like_dom_sf"/>
</dbReference>
<dbReference type="GO" id="GO:0003918">
    <property type="term" value="F:DNA topoisomerase type II (double strand cut, ATP-hydrolyzing) activity"/>
    <property type="evidence" value="ECO:0007669"/>
    <property type="project" value="UniProtKB-EC"/>
</dbReference>
<evidence type="ECO:0000256" key="6">
    <source>
        <dbReference type="ARBA" id="ARBA00023029"/>
    </source>
</evidence>
<sequence length="99" mass="10960">MTLLVQTTYGVGQFGTKSQDGKDAASARYISVTVPSLTRLIFHPQDDILLTYCNDDGQIVEPEWYLPIISMILVNGTGVSEPVIVHIFQIIIHKILSIT</sequence>
<protein>
    <recommendedName>
        <fullName evidence="3">DNA topoisomerase (ATP-hydrolyzing)</fullName>
        <ecNumber evidence="3">5.6.2.2</ecNumber>
    </recommendedName>
</protein>
<feature type="domain" description="Topo IIA-type catalytic" evidence="10">
    <location>
        <begin position="1"/>
        <end position="99"/>
    </location>
</feature>
<evidence type="ECO:0000256" key="3">
    <source>
        <dbReference type="ARBA" id="ARBA00012895"/>
    </source>
</evidence>
<proteinExistence type="predicted"/>
<dbReference type="PANTHER" id="PTHR10169">
    <property type="entry name" value="DNA TOPOISOMERASE/GYRASE"/>
    <property type="match status" value="1"/>
</dbReference>
<evidence type="ECO:0000256" key="2">
    <source>
        <dbReference type="ARBA" id="ARBA00001946"/>
    </source>
</evidence>
<reference evidence="11" key="1">
    <citation type="submission" date="2019-10" db="EMBL/GenBank/DDBJ databases">
        <title>Conservation and host-specific expression of non-tandemly repeated heterogenous ribosome RNA gene in arbuscular mycorrhizal fungi.</title>
        <authorList>
            <person name="Maeda T."/>
            <person name="Kobayashi Y."/>
            <person name="Nakagawa T."/>
            <person name="Ezawa T."/>
            <person name="Yamaguchi K."/>
            <person name="Bino T."/>
            <person name="Nishimoto Y."/>
            <person name="Shigenobu S."/>
            <person name="Kawaguchi M."/>
        </authorList>
    </citation>
    <scope>NUCLEOTIDE SEQUENCE</scope>
    <source>
        <strain evidence="11">HR1</strain>
    </source>
</reference>
<dbReference type="InterPro" id="IPR050634">
    <property type="entry name" value="DNA_Topoisomerase_II"/>
</dbReference>
<keyword evidence="5" id="KW-0067">ATP-binding</keyword>
<dbReference type="GO" id="GO:0005634">
    <property type="term" value="C:nucleus"/>
    <property type="evidence" value="ECO:0007669"/>
    <property type="project" value="TreeGrafter"/>
</dbReference>
<evidence type="ECO:0000256" key="4">
    <source>
        <dbReference type="ARBA" id="ARBA00022741"/>
    </source>
</evidence>
<evidence type="ECO:0000256" key="8">
    <source>
        <dbReference type="ARBA" id="ARBA00023235"/>
    </source>
</evidence>
<organism evidence="11 12">
    <name type="scientific">Rhizophagus clarus</name>
    <dbReference type="NCBI Taxonomy" id="94130"/>
    <lineage>
        <taxon>Eukaryota</taxon>
        <taxon>Fungi</taxon>
        <taxon>Fungi incertae sedis</taxon>
        <taxon>Mucoromycota</taxon>
        <taxon>Glomeromycotina</taxon>
        <taxon>Glomeromycetes</taxon>
        <taxon>Glomerales</taxon>
        <taxon>Glomeraceae</taxon>
        <taxon>Rhizophagus</taxon>
    </lineage>
</organism>
<dbReference type="AlphaFoldDB" id="A0A8H3QK99"/>
<gene>
    <name evidence="11" type="ORF">RCL2_000945600</name>
</gene>
<accession>A0A8H3QK99</accession>
<dbReference type="GO" id="GO:0005524">
    <property type="term" value="F:ATP binding"/>
    <property type="evidence" value="ECO:0007669"/>
    <property type="project" value="UniProtKB-KW"/>
</dbReference>
<keyword evidence="7 9" id="KW-0238">DNA-binding</keyword>
<dbReference type="PRINTS" id="PR01158">
    <property type="entry name" value="TOPISMRASEII"/>
</dbReference>
<dbReference type="Pfam" id="PF00521">
    <property type="entry name" value="DNA_topoisoIV"/>
    <property type="match status" value="1"/>
</dbReference>
<dbReference type="PANTHER" id="PTHR10169:SF38">
    <property type="entry name" value="DNA TOPOISOMERASE 2"/>
    <property type="match status" value="1"/>
</dbReference>
<comment type="cofactor">
    <cofactor evidence="2">
        <name>Mg(2+)</name>
        <dbReference type="ChEBI" id="CHEBI:18420"/>
    </cofactor>
</comment>
<dbReference type="InterPro" id="IPR013758">
    <property type="entry name" value="Topo_IIA_A/C_ab"/>
</dbReference>
<comment type="caution">
    <text evidence="11">The sequence shown here is derived from an EMBL/GenBank/DDBJ whole genome shotgun (WGS) entry which is preliminary data.</text>
</comment>
<dbReference type="GO" id="GO:0000712">
    <property type="term" value="P:resolution of meiotic recombination intermediates"/>
    <property type="evidence" value="ECO:0007669"/>
    <property type="project" value="TreeGrafter"/>
</dbReference>
<dbReference type="EMBL" id="BLAL01000059">
    <property type="protein sequence ID" value="GES82237.1"/>
    <property type="molecule type" value="Genomic_DNA"/>
</dbReference>
<dbReference type="OrthoDB" id="424831at2759"/>
<evidence type="ECO:0000256" key="9">
    <source>
        <dbReference type="PROSITE-ProRule" id="PRU01384"/>
    </source>
</evidence>
<dbReference type="InterPro" id="IPR002205">
    <property type="entry name" value="Topo_IIA_dom_A"/>
</dbReference>
<dbReference type="PROSITE" id="PS52040">
    <property type="entry name" value="TOPO_IIA"/>
    <property type="match status" value="1"/>
</dbReference>
<dbReference type="GO" id="GO:0000819">
    <property type="term" value="P:sister chromatid segregation"/>
    <property type="evidence" value="ECO:0007669"/>
    <property type="project" value="TreeGrafter"/>
</dbReference>
<keyword evidence="4" id="KW-0547">Nucleotide-binding</keyword>
<evidence type="ECO:0000313" key="11">
    <source>
        <dbReference type="EMBL" id="GES82237.1"/>
    </source>
</evidence>
<name>A0A8H3QK99_9GLOM</name>
<keyword evidence="6 9" id="KW-0799">Topoisomerase</keyword>
<dbReference type="GO" id="GO:0003677">
    <property type="term" value="F:DNA binding"/>
    <property type="evidence" value="ECO:0007669"/>
    <property type="project" value="UniProtKB-UniRule"/>
</dbReference>
<evidence type="ECO:0000313" key="12">
    <source>
        <dbReference type="Proteomes" id="UP000615446"/>
    </source>
</evidence>
<dbReference type="SUPFAM" id="SSF56719">
    <property type="entry name" value="Type II DNA topoisomerase"/>
    <property type="match status" value="1"/>
</dbReference>
<evidence type="ECO:0000259" key="10">
    <source>
        <dbReference type="PROSITE" id="PS52040"/>
    </source>
</evidence>
<dbReference type="Gene3D" id="3.90.199.10">
    <property type="entry name" value="Topoisomerase II, domain 5"/>
    <property type="match status" value="1"/>
</dbReference>
<evidence type="ECO:0000256" key="7">
    <source>
        <dbReference type="ARBA" id="ARBA00023125"/>
    </source>
</evidence>
<dbReference type="EC" id="5.6.2.2" evidence="3"/>
<dbReference type="InterPro" id="IPR001154">
    <property type="entry name" value="TopoII_euk"/>
</dbReference>